<evidence type="ECO:0000256" key="4">
    <source>
        <dbReference type="ARBA" id="ARBA00023163"/>
    </source>
</evidence>
<keyword evidence="1" id="KW-0479">Metal-binding</keyword>
<dbReference type="PROSITE" id="PS00463">
    <property type="entry name" value="ZN2_CY6_FUNGAL_1"/>
    <property type="match status" value="1"/>
</dbReference>
<feature type="region of interest" description="Disordered" evidence="6">
    <location>
        <begin position="69"/>
        <end position="157"/>
    </location>
</feature>
<dbReference type="PANTHER" id="PTHR47660:SF2">
    <property type="entry name" value="TRANSCRIPTION FACTOR WITH C2H2 AND ZN(2)-CYS(6) DNA BINDING DOMAIN (EUROFUNG)"/>
    <property type="match status" value="1"/>
</dbReference>
<dbReference type="Pfam" id="PF00172">
    <property type="entry name" value="Zn_clus"/>
    <property type="match status" value="1"/>
</dbReference>
<dbReference type="InterPro" id="IPR036864">
    <property type="entry name" value="Zn2-C6_fun-type_DNA-bd_sf"/>
</dbReference>
<feature type="compositionally biased region" description="Polar residues" evidence="6">
    <location>
        <begin position="122"/>
        <end position="157"/>
    </location>
</feature>
<evidence type="ECO:0000256" key="6">
    <source>
        <dbReference type="SAM" id="MobiDB-lite"/>
    </source>
</evidence>
<sequence>MFATLRCGPDEEPLVAIQETTQLPVQGQGHQHQACNQCHEKKLKCTAQKTGCDRCVAQGIVCTFRPPSKRRVGVSQQKRGGGTTPMRQNHPIRDATQSMDLAPQALVRKSRSSPTNNSSGSYETSTPGLTSDTSSISLDMGTLPTSQGNGNFQETPDSVWRTSSIGSEHDTMAPSLDWTDFDLPQTKPLNRIGQFSSDADFDRFGLDQDDDRFSDIMDLDLGFPDFMTKDELGISAVKKLSVVGNGATRTVASLLPSSQGVRVHAFPPGLPQPSWTNFERSESTSSNSNHSTNEAKTTLSPKSMQCDCLATTLSLLENVHFREPQASVSTLIHLLHEFKQWVNFFTGVASCTACKFVTDSLMLLVVICEKLADSFRVVLNVYERLAETMNETSRITPEVRILSGEYRIDSVEEFACLFYSLALHHLQSLHAITMSLDKKAVQEKLTTHHDLLQRLYEKHRVMKDTLRQAHLKRS</sequence>
<evidence type="ECO:0000256" key="2">
    <source>
        <dbReference type="ARBA" id="ARBA00022833"/>
    </source>
</evidence>
<evidence type="ECO:0000313" key="8">
    <source>
        <dbReference type="EMBL" id="KAL2043873.1"/>
    </source>
</evidence>
<dbReference type="SUPFAM" id="SSF57701">
    <property type="entry name" value="Zn2/Cys6 DNA-binding domain"/>
    <property type="match status" value="1"/>
</dbReference>
<evidence type="ECO:0000256" key="5">
    <source>
        <dbReference type="ARBA" id="ARBA00023242"/>
    </source>
</evidence>
<dbReference type="PANTHER" id="PTHR47660">
    <property type="entry name" value="TRANSCRIPTION FACTOR WITH C2H2 AND ZN(2)-CYS(6) DNA BINDING DOMAIN (EUROFUNG)-RELATED-RELATED"/>
    <property type="match status" value="1"/>
</dbReference>
<dbReference type="EMBL" id="JBEFKJ010000010">
    <property type="protein sequence ID" value="KAL2043873.1"/>
    <property type="molecule type" value="Genomic_DNA"/>
</dbReference>
<dbReference type="InterPro" id="IPR001138">
    <property type="entry name" value="Zn2Cys6_DnaBD"/>
</dbReference>
<dbReference type="CDD" id="cd00067">
    <property type="entry name" value="GAL4"/>
    <property type="match status" value="1"/>
</dbReference>
<reference evidence="8 9" key="1">
    <citation type="submission" date="2024-09" db="EMBL/GenBank/DDBJ databases">
        <title>Rethinking Asexuality: The Enigmatic Case of Functional Sexual Genes in Lepraria (Stereocaulaceae).</title>
        <authorList>
            <person name="Doellman M."/>
            <person name="Sun Y."/>
            <person name="Barcenas-Pena A."/>
            <person name="Lumbsch H.T."/>
            <person name="Grewe F."/>
        </authorList>
    </citation>
    <scope>NUCLEOTIDE SEQUENCE [LARGE SCALE GENOMIC DNA]</scope>
    <source>
        <strain evidence="8 9">Mercado 3170</strain>
    </source>
</reference>
<gene>
    <name evidence="8" type="ORF">N7G274_003393</name>
</gene>
<keyword evidence="5" id="KW-0539">Nucleus</keyword>
<dbReference type="Proteomes" id="UP001590950">
    <property type="component" value="Unassembled WGS sequence"/>
</dbReference>
<protein>
    <recommendedName>
        <fullName evidence="7">Zn(2)-C6 fungal-type domain-containing protein</fullName>
    </recommendedName>
</protein>
<accession>A0ABR4ADN6</accession>
<feature type="compositionally biased region" description="Low complexity" evidence="6">
    <location>
        <begin position="112"/>
        <end position="121"/>
    </location>
</feature>
<dbReference type="PROSITE" id="PS50048">
    <property type="entry name" value="ZN2_CY6_FUNGAL_2"/>
    <property type="match status" value="1"/>
</dbReference>
<keyword evidence="3" id="KW-0805">Transcription regulation</keyword>
<feature type="region of interest" description="Disordered" evidence="6">
    <location>
        <begin position="272"/>
        <end position="298"/>
    </location>
</feature>
<evidence type="ECO:0000313" key="9">
    <source>
        <dbReference type="Proteomes" id="UP001590950"/>
    </source>
</evidence>
<dbReference type="Gene3D" id="4.10.240.10">
    <property type="entry name" value="Zn(2)-C6 fungal-type DNA-binding domain"/>
    <property type="match status" value="1"/>
</dbReference>
<evidence type="ECO:0000256" key="3">
    <source>
        <dbReference type="ARBA" id="ARBA00023015"/>
    </source>
</evidence>
<keyword evidence="2" id="KW-0862">Zinc</keyword>
<organism evidence="8 9">
    <name type="scientific">Stereocaulon virgatum</name>
    <dbReference type="NCBI Taxonomy" id="373712"/>
    <lineage>
        <taxon>Eukaryota</taxon>
        <taxon>Fungi</taxon>
        <taxon>Dikarya</taxon>
        <taxon>Ascomycota</taxon>
        <taxon>Pezizomycotina</taxon>
        <taxon>Lecanoromycetes</taxon>
        <taxon>OSLEUM clade</taxon>
        <taxon>Lecanoromycetidae</taxon>
        <taxon>Lecanorales</taxon>
        <taxon>Lecanorineae</taxon>
        <taxon>Stereocaulaceae</taxon>
        <taxon>Stereocaulon</taxon>
    </lineage>
</organism>
<dbReference type="SMART" id="SM00066">
    <property type="entry name" value="GAL4"/>
    <property type="match status" value="1"/>
</dbReference>
<evidence type="ECO:0000259" key="7">
    <source>
        <dbReference type="PROSITE" id="PS50048"/>
    </source>
</evidence>
<keyword evidence="9" id="KW-1185">Reference proteome</keyword>
<feature type="compositionally biased region" description="Low complexity" evidence="6">
    <location>
        <begin position="283"/>
        <end position="294"/>
    </location>
</feature>
<keyword evidence="4" id="KW-0804">Transcription</keyword>
<evidence type="ECO:0000256" key="1">
    <source>
        <dbReference type="ARBA" id="ARBA00022723"/>
    </source>
</evidence>
<proteinExistence type="predicted"/>
<name>A0ABR4ADN6_9LECA</name>
<feature type="domain" description="Zn(2)-C6 fungal-type" evidence="7">
    <location>
        <begin position="34"/>
        <end position="64"/>
    </location>
</feature>
<comment type="caution">
    <text evidence="8">The sequence shown here is derived from an EMBL/GenBank/DDBJ whole genome shotgun (WGS) entry which is preliminary data.</text>
</comment>